<dbReference type="InterPro" id="IPR004518">
    <property type="entry name" value="MazG-like_dom"/>
</dbReference>
<gene>
    <name evidence="2" type="primary">mazG</name>
    <name evidence="2" type="ORF">H8Z83_01870</name>
</gene>
<accession>A0A923MHL1</accession>
<dbReference type="RefSeq" id="WP_187013483.1">
    <property type="nucleotide sequence ID" value="NZ_JACOQI010000001.1"/>
</dbReference>
<dbReference type="FunFam" id="1.10.287.1080:FF:000001">
    <property type="entry name" value="Nucleoside triphosphate pyrophosphohydrolase"/>
    <property type="match status" value="1"/>
</dbReference>
<organism evidence="2 3">
    <name type="scientific">Dysosmobacter segnis</name>
    <dbReference type="NCBI Taxonomy" id="2763042"/>
    <lineage>
        <taxon>Bacteria</taxon>
        <taxon>Bacillati</taxon>
        <taxon>Bacillota</taxon>
        <taxon>Clostridia</taxon>
        <taxon>Eubacteriales</taxon>
        <taxon>Oscillospiraceae</taxon>
        <taxon>Dysosmobacter</taxon>
    </lineage>
</organism>
<evidence type="ECO:0000259" key="1">
    <source>
        <dbReference type="Pfam" id="PF03819"/>
    </source>
</evidence>
<dbReference type="Pfam" id="PF03819">
    <property type="entry name" value="MazG"/>
    <property type="match status" value="2"/>
</dbReference>
<dbReference type="Gene3D" id="1.10.287.1080">
    <property type="entry name" value="MazG-like"/>
    <property type="match status" value="2"/>
</dbReference>
<dbReference type="Proteomes" id="UP000620327">
    <property type="component" value="Unassembled WGS sequence"/>
</dbReference>
<keyword evidence="2" id="KW-0378">Hydrolase</keyword>
<evidence type="ECO:0000313" key="3">
    <source>
        <dbReference type="Proteomes" id="UP000620327"/>
    </source>
</evidence>
<dbReference type="EMBL" id="JACOQI010000001">
    <property type="protein sequence ID" value="MBC5769097.1"/>
    <property type="molecule type" value="Genomic_DNA"/>
</dbReference>
<dbReference type="CDD" id="cd11529">
    <property type="entry name" value="NTP-PPase_MazG_Cterm"/>
    <property type="match status" value="1"/>
</dbReference>
<comment type="caution">
    <text evidence="2">The sequence shown here is derived from an EMBL/GenBank/DDBJ whole genome shotgun (WGS) entry which is preliminary data.</text>
</comment>
<dbReference type="GO" id="GO:0046081">
    <property type="term" value="P:dUTP catabolic process"/>
    <property type="evidence" value="ECO:0007669"/>
    <property type="project" value="TreeGrafter"/>
</dbReference>
<proteinExistence type="predicted"/>
<dbReference type="NCBIfam" id="TIGR00444">
    <property type="entry name" value="mazG"/>
    <property type="match status" value="1"/>
</dbReference>
<dbReference type="PANTHER" id="PTHR30522">
    <property type="entry name" value="NUCLEOSIDE TRIPHOSPHATE PYROPHOSPHOHYDROLASE"/>
    <property type="match status" value="1"/>
</dbReference>
<keyword evidence="3" id="KW-1185">Reference proteome</keyword>
<dbReference type="GO" id="GO:0046061">
    <property type="term" value="P:dATP catabolic process"/>
    <property type="evidence" value="ECO:0007669"/>
    <property type="project" value="TreeGrafter"/>
</dbReference>
<reference evidence="2" key="1">
    <citation type="submission" date="2020-08" db="EMBL/GenBank/DDBJ databases">
        <title>Genome public.</title>
        <authorList>
            <person name="Liu C."/>
            <person name="Sun Q."/>
        </authorList>
    </citation>
    <scope>NUCLEOTIDE SEQUENCE</scope>
    <source>
        <strain evidence="2">BX15</strain>
    </source>
</reference>
<dbReference type="AlphaFoldDB" id="A0A923MHL1"/>
<dbReference type="EC" id="3.6.1.9" evidence="2"/>
<dbReference type="InterPro" id="IPR048015">
    <property type="entry name" value="NTP-PPase_MazG-like_N"/>
</dbReference>
<dbReference type="NCBIfam" id="NF007113">
    <property type="entry name" value="PRK09562.1"/>
    <property type="match status" value="1"/>
</dbReference>
<feature type="domain" description="NTP pyrophosphohydrolase MazG-like" evidence="1">
    <location>
        <begin position="34"/>
        <end position="107"/>
    </location>
</feature>
<dbReference type="GO" id="GO:0046052">
    <property type="term" value="P:UTP catabolic process"/>
    <property type="evidence" value="ECO:0007669"/>
    <property type="project" value="TreeGrafter"/>
</dbReference>
<protein>
    <submittedName>
        <fullName evidence="2">Nucleoside triphosphate pyrophosphohydrolase</fullName>
        <ecNumber evidence="2">3.6.1.9</ecNumber>
    </submittedName>
</protein>
<dbReference type="CDD" id="cd11528">
    <property type="entry name" value="NTP-PPase_MazG_Nterm"/>
    <property type="match status" value="1"/>
</dbReference>
<dbReference type="GO" id="GO:0046076">
    <property type="term" value="P:dTTP catabolic process"/>
    <property type="evidence" value="ECO:0007669"/>
    <property type="project" value="TreeGrafter"/>
</dbReference>
<dbReference type="GO" id="GO:0006950">
    <property type="term" value="P:response to stress"/>
    <property type="evidence" value="ECO:0007669"/>
    <property type="project" value="UniProtKB-ARBA"/>
</dbReference>
<feature type="domain" description="NTP pyrophosphohydrolase MazG-like" evidence="1">
    <location>
        <begin position="174"/>
        <end position="236"/>
    </location>
</feature>
<dbReference type="SUPFAM" id="SSF101386">
    <property type="entry name" value="all-alpha NTP pyrophosphatases"/>
    <property type="match status" value="2"/>
</dbReference>
<dbReference type="GO" id="GO:0046047">
    <property type="term" value="P:TTP catabolic process"/>
    <property type="evidence" value="ECO:0007669"/>
    <property type="project" value="TreeGrafter"/>
</dbReference>
<dbReference type="InterPro" id="IPR011551">
    <property type="entry name" value="NTP_PyrPHydrolase_MazG"/>
</dbReference>
<dbReference type="InterPro" id="IPR048011">
    <property type="entry name" value="NTP-PPase_MazG-like_C"/>
</dbReference>
<dbReference type="GO" id="GO:0047429">
    <property type="term" value="F:nucleoside triphosphate diphosphatase activity"/>
    <property type="evidence" value="ECO:0007669"/>
    <property type="project" value="UniProtKB-EC"/>
</dbReference>
<evidence type="ECO:0000313" key="2">
    <source>
        <dbReference type="EMBL" id="MBC5769097.1"/>
    </source>
</evidence>
<dbReference type="PANTHER" id="PTHR30522:SF0">
    <property type="entry name" value="NUCLEOSIDE TRIPHOSPHATE PYROPHOSPHOHYDROLASE"/>
    <property type="match status" value="1"/>
</dbReference>
<name>A0A923MHL1_9FIRM</name>
<dbReference type="GO" id="GO:0006203">
    <property type="term" value="P:dGTP catabolic process"/>
    <property type="evidence" value="ECO:0007669"/>
    <property type="project" value="TreeGrafter"/>
</dbReference>
<sequence>MVNFQRKQRYGWEDLLTIMHLLRAPEGCPWDREQTHQSIRRNFLEETYEALDAIDRNDIPGMCEELGDVLLQVVFHSVMEEEQGRFTADDVVDGVAQKLVFRHTHVFGAAEAADSAQALEGWEAQKKKEKGFTSPADAVEAVPHTLPALWRAEKIVSRSVKAGFNWDSAAGALDKLDEETAELRQAVEAGQPVDSPHGIREELGDALFILCKIAQMSGVDPEDALHRACDKYQGRFRRVADAADRPLNAYTEAEKIALWEQAKEN</sequence>